<evidence type="ECO:0000256" key="6">
    <source>
        <dbReference type="ARBA" id="ARBA00038503"/>
    </source>
</evidence>
<dbReference type="EMBL" id="JAPDRL010000003">
    <property type="protein sequence ID" value="KAJ9669174.1"/>
    <property type="molecule type" value="Genomic_DNA"/>
</dbReference>
<protein>
    <recommendedName>
        <fullName evidence="8">UTP23 sensor motif region domain-containing protein</fullName>
    </recommendedName>
</protein>
<organism evidence="9 10">
    <name type="scientific">Coniosporium apollinis</name>
    <dbReference type="NCBI Taxonomy" id="61459"/>
    <lineage>
        <taxon>Eukaryota</taxon>
        <taxon>Fungi</taxon>
        <taxon>Dikarya</taxon>
        <taxon>Ascomycota</taxon>
        <taxon>Pezizomycotina</taxon>
        <taxon>Dothideomycetes</taxon>
        <taxon>Dothideomycetes incertae sedis</taxon>
        <taxon>Coniosporium</taxon>
    </lineage>
</organism>
<proteinExistence type="inferred from homology"/>
<name>A0ABQ9P3L1_9PEZI</name>
<keyword evidence="10" id="KW-1185">Reference proteome</keyword>
<accession>A0ABQ9P3L1</accession>
<evidence type="ECO:0000256" key="1">
    <source>
        <dbReference type="ARBA" id="ARBA00004604"/>
    </source>
</evidence>
<comment type="caution">
    <text evidence="9">The sequence shown here is derived from an EMBL/GenBank/DDBJ whole genome shotgun (WGS) entry which is preliminary data.</text>
</comment>
<dbReference type="CDD" id="cd09865">
    <property type="entry name" value="PIN_ScUtp23p-like"/>
    <property type="match status" value="1"/>
</dbReference>
<keyword evidence="2" id="KW-0690">Ribosome biogenesis</keyword>
<evidence type="ECO:0000256" key="2">
    <source>
        <dbReference type="ARBA" id="ARBA00022517"/>
    </source>
</evidence>
<dbReference type="Pfam" id="PF24779">
    <property type="entry name" value="UTP23_sensor"/>
    <property type="match status" value="1"/>
</dbReference>
<evidence type="ECO:0000256" key="3">
    <source>
        <dbReference type="ARBA" id="ARBA00022552"/>
    </source>
</evidence>
<dbReference type="InterPro" id="IPR006984">
    <property type="entry name" value="Fcf1/UTP23"/>
</dbReference>
<dbReference type="Gene3D" id="3.40.50.1010">
    <property type="entry name" value="5'-nuclease"/>
    <property type="match status" value="1"/>
</dbReference>
<feature type="compositionally biased region" description="Acidic residues" evidence="7">
    <location>
        <begin position="201"/>
        <end position="213"/>
    </location>
</feature>
<feature type="compositionally biased region" description="Low complexity" evidence="7">
    <location>
        <begin position="265"/>
        <end position="276"/>
    </location>
</feature>
<comment type="similarity">
    <text evidence="6">Belongs to the UTP23/FCF1 family. UTP23 subfamily.</text>
</comment>
<feature type="compositionally biased region" description="Basic residues" evidence="7">
    <location>
        <begin position="288"/>
        <end position="297"/>
    </location>
</feature>
<evidence type="ECO:0000313" key="10">
    <source>
        <dbReference type="Proteomes" id="UP001172684"/>
    </source>
</evidence>
<dbReference type="Pfam" id="PF04900">
    <property type="entry name" value="Fcf1"/>
    <property type="match status" value="1"/>
</dbReference>
<dbReference type="PANTHER" id="PTHR12416">
    <property type="entry name" value="RRNA-PROCESSING PROTEIN UTP23 HOMOLOG"/>
    <property type="match status" value="1"/>
</dbReference>
<gene>
    <name evidence="9" type="ORF">H2201_000525</name>
</gene>
<dbReference type="InterPro" id="IPR029060">
    <property type="entry name" value="PIN-like_dom_sf"/>
</dbReference>
<dbReference type="SUPFAM" id="SSF88723">
    <property type="entry name" value="PIN domain-like"/>
    <property type="match status" value="1"/>
</dbReference>
<dbReference type="InterPro" id="IPR057776">
    <property type="entry name" value="UTP23_sensor"/>
</dbReference>
<evidence type="ECO:0000256" key="5">
    <source>
        <dbReference type="ARBA" id="ARBA00037300"/>
    </source>
</evidence>
<comment type="function">
    <text evidence="5">Involved in rRNA-processing and ribosome biogenesis.</text>
</comment>
<sequence length="322" mass="35252">MRGKRAKQYRKLMHQYALTFNFRVPYQVLVDAEIIQDAARFKMDLIGGLERTLQGKVKPMITYCSIRHLRAAADTSSDPSLMALARQCEMRRCNHHELPEPLSTLECLSSVVDPKSSGTNKHRYVVASQDPAVRAAMQRIPGVPLVYIKRSVMIMEPMSEASAGLREREERGKFRAGLKGRREVGVLAGRGEKRKRKEGDGDAEMEAGAEDRDDATAVGNGQATPAAKKRRKGPKGPNPLSVKKPKKRVEQDGQGVTKKPASESAPPTVTTAAQTPIIEGTGGEEATKKKRRRKHKTNASGADADAVQRIADGPASSFVDET</sequence>
<evidence type="ECO:0000256" key="7">
    <source>
        <dbReference type="SAM" id="MobiDB-lite"/>
    </source>
</evidence>
<evidence type="ECO:0000259" key="8">
    <source>
        <dbReference type="Pfam" id="PF24779"/>
    </source>
</evidence>
<keyword evidence="4" id="KW-0539">Nucleus</keyword>
<feature type="domain" description="UTP23 sensor motif region" evidence="8">
    <location>
        <begin position="228"/>
        <end position="247"/>
    </location>
</feature>
<feature type="region of interest" description="Disordered" evidence="7">
    <location>
        <begin position="185"/>
        <end position="322"/>
    </location>
</feature>
<comment type="subcellular location">
    <subcellularLocation>
        <location evidence="1">Nucleus</location>
        <location evidence="1">Nucleolus</location>
    </subcellularLocation>
</comment>
<evidence type="ECO:0000313" key="9">
    <source>
        <dbReference type="EMBL" id="KAJ9669174.1"/>
    </source>
</evidence>
<evidence type="ECO:0000256" key="4">
    <source>
        <dbReference type="ARBA" id="ARBA00023242"/>
    </source>
</evidence>
<keyword evidence="3" id="KW-0698">rRNA processing</keyword>
<reference evidence="9" key="1">
    <citation type="submission" date="2022-10" db="EMBL/GenBank/DDBJ databases">
        <title>Culturing micro-colonial fungi from biological soil crusts in the Mojave desert and describing Neophaeococcomyces mojavensis, and introducing the new genera and species Taxawa tesnikishii.</title>
        <authorList>
            <person name="Kurbessoian T."/>
            <person name="Stajich J.E."/>
        </authorList>
    </citation>
    <scope>NUCLEOTIDE SEQUENCE</scope>
    <source>
        <strain evidence="9">TK_1</strain>
    </source>
</reference>
<dbReference type="Proteomes" id="UP001172684">
    <property type="component" value="Unassembled WGS sequence"/>
</dbReference>